<evidence type="ECO:0000256" key="1">
    <source>
        <dbReference type="ARBA" id="ARBA00004196"/>
    </source>
</evidence>
<evidence type="ECO:0000256" key="2">
    <source>
        <dbReference type="ARBA" id="ARBA00023054"/>
    </source>
</evidence>
<reference evidence="5" key="1">
    <citation type="journal article" date="2014" name="Int. J. Syst. Evol. Microbiol.">
        <title>Complete genome sequence of Corynebacterium casei LMG S-19264T (=DSM 44701T), isolated from a smear-ripened cheese.</title>
        <authorList>
            <consortium name="US DOE Joint Genome Institute (JGI-PGF)"/>
            <person name="Walter F."/>
            <person name="Albersmeier A."/>
            <person name="Kalinowski J."/>
            <person name="Ruckert C."/>
        </authorList>
    </citation>
    <scope>NUCLEOTIDE SEQUENCE</scope>
    <source>
        <strain evidence="5">KCTC 12710</strain>
    </source>
</reference>
<dbReference type="SUPFAM" id="SSF111369">
    <property type="entry name" value="HlyD-like secretion proteins"/>
    <property type="match status" value="1"/>
</dbReference>
<organism evidence="5 6">
    <name type="scientific">Algibacter mikhailovii</name>
    <dbReference type="NCBI Taxonomy" id="425498"/>
    <lineage>
        <taxon>Bacteria</taxon>
        <taxon>Pseudomonadati</taxon>
        <taxon>Bacteroidota</taxon>
        <taxon>Flavobacteriia</taxon>
        <taxon>Flavobacteriales</taxon>
        <taxon>Flavobacteriaceae</taxon>
        <taxon>Algibacter</taxon>
    </lineage>
</organism>
<comment type="caution">
    <text evidence="5">The sequence shown here is derived from an EMBL/GenBank/DDBJ whole genome shotgun (WGS) entry which is preliminary data.</text>
</comment>
<accession>A0A918VC92</accession>
<protein>
    <submittedName>
        <fullName evidence="5">RND transporter</fullName>
    </submittedName>
</protein>
<gene>
    <name evidence="5" type="ORF">GCM10007028_26670</name>
</gene>
<dbReference type="EMBL" id="BMWZ01000006">
    <property type="protein sequence ID" value="GGZ87192.1"/>
    <property type="molecule type" value="Genomic_DNA"/>
</dbReference>
<dbReference type="PROSITE" id="PS51257">
    <property type="entry name" value="PROKAR_LIPOPROTEIN"/>
    <property type="match status" value="1"/>
</dbReference>
<feature type="domain" description="CusB-like beta-barrel" evidence="4">
    <location>
        <begin position="232"/>
        <end position="301"/>
    </location>
</feature>
<comment type="subcellular location">
    <subcellularLocation>
        <location evidence="1">Cell envelope</location>
    </subcellularLocation>
</comment>
<dbReference type="PANTHER" id="PTHR32347">
    <property type="entry name" value="EFFLUX SYSTEM COMPONENT YKNX-RELATED"/>
    <property type="match status" value="1"/>
</dbReference>
<keyword evidence="2 3" id="KW-0175">Coiled coil</keyword>
<evidence type="ECO:0000256" key="3">
    <source>
        <dbReference type="SAM" id="Coils"/>
    </source>
</evidence>
<sequence length="359" mass="40452">MRLYVMVILVFTIGSCSESRYKILPTERALTESVYSSVTIQPDSLYQVYAIVAGILDENLVEEGDVVLKDDPLIQIINSATELNAQNAKFSLELAKENYNGSSAILNSINEEIIGAKLQYKNDSINFNRQKNLWEQKIGSKVDYDTKKLKFELTSNTLKLLQSKYDRTKRELETAVKQSENNYKTALITTKDFTVKSKINGKVYALYKESGEIVNTMEPLASIGHTSRFIINMLVDEVDIVRINLNQEVLVHLDAYSDKVFKGTVSKIYPKKDERNQTFKVEAVFENPPAILYPGLSGEANIIIARKDKVLTIPKAFLIDDGMVKTDAGVIPITIGLQNMEYVEVLSGITKDTHLYKPE</sequence>
<feature type="coiled-coil region" evidence="3">
    <location>
        <begin position="158"/>
        <end position="189"/>
    </location>
</feature>
<dbReference type="GO" id="GO:0030313">
    <property type="term" value="C:cell envelope"/>
    <property type="evidence" value="ECO:0007669"/>
    <property type="project" value="UniProtKB-SubCell"/>
</dbReference>
<dbReference type="InterPro" id="IPR058792">
    <property type="entry name" value="Beta-barrel_RND_2"/>
</dbReference>
<dbReference type="Gene3D" id="2.40.30.170">
    <property type="match status" value="1"/>
</dbReference>
<reference evidence="5" key="2">
    <citation type="submission" date="2020-09" db="EMBL/GenBank/DDBJ databases">
        <authorList>
            <person name="Sun Q."/>
            <person name="Kim S."/>
        </authorList>
    </citation>
    <scope>NUCLEOTIDE SEQUENCE</scope>
    <source>
        <strain evidence="5">KCTC 12710</strain>
    </source>
</reference>
<evidence type="ECO:0000313" key="5">
    <source>
        <dbReference type="EMBL" id="GGZ87192.1"/>
    </source>
</evidence>
<dbReference type="Proteomes" id="UP000636004">
    <property type="component" value="Unassembled WGS sequence"/>
</dbReference>
<evidence type="ECO:0000313" key="6">
    <source>
        <dbReference type="Proteomes" id="UP000636004"/>
    </source>
</evidence>
<dbReference type="InterPro" id="IPR050465">
    <property type="entry name" value="UPF0194_transport"/>
</dbReference>
<name>A0A918VC92_9FLAO</name>
<dbReference type="RefSeq" id="WP_189361508.1">
    <property type="nucleotide sequence ID" value="NZ_BMWZ01000006.1"/>
</dbReference>
<proteinExistence type="predicted"/>
<dbReference type="PANTHER" id="PTHR32347:SF23">
    <property type="entry name" value="BLL5650 PROTEIN"/>
    <property type="match status" value="1"/>
</dbReference>
<dbReference type="Pfam" id="PF25954">
    <property type="entry name" value="Beta-barrel_RND_2"/>
    <property type="match status" value="1"/>
</dbReference>
<evidence type="ECO:0000259" key="4">
    <source>
        <dbReference type="Pfam" id="PF25954"/>
    </source>
</evidence>
<keyword evidence="6" id="KW-1185">Reference proteome</keyword>
<dbReference type="AlphaFoldDB" id="A0A918VC92"/>